<keyword evidence="4" id="KW-1185">Reference proteome</keyword>
<proteinExistence type="predicted"/>
<sequence>MNLTQDRVRSIGWITVLAICAAMLVALTLRVNAVKSEVYAAEKRIVYTQQQINFLETEFQTRANQQALKKLNDLEFGYAAPGAGQYLEGERQLAALGAAPGPDAPAPIRFANAEPADIPGEDVAERAEEKAGSLLAMVNPVSGATAAAMPEEERRREAAAAKTRDSDREVLRAEAADLSRRLASIEIAEAPNQ</sequence>
<dbReference type="RefSeq" id="WP_243796660.1">
    <property type="nucleotide sequence ID" value="NZ_JALHAT010000002.1"/>
</dbReference>
<keyword evidence="2" id="KW-0472">Membrane</keyword>
<evidence type="ECO:0000313" key="4">
    <source>
        <dbReference type="Proteomes" id="UP001162802"/>
    </source>
</evidence>
<gene>
    <name evidence="3" type="ORF">MTR65_02060</name>
</gene>
<keyword evidence="2" id="KW-0812">Transmembrane</keyword>
<reference evidence="3" key="1">
    <citation type="submission" date="2022-03" db="EMBL/GenBank/DDBJ databases">
        <title>Identification of a novel bacterium isolated from mangrove sediments.</title>
        <authorList>
            <person name="Pan X."/>
        </authorList>
    </citation>
    <scope>NUCLEOTIDE SEQUENCE</scope>
    <source>
        <strain evidence="3">B2637</strain>
    </source>
</reference>
<evidence type="ECO:0000256" key="2">
    <source>
        <dbReference type="SAM" id="Phobius"/>
    </source>
</evidence>
<organism evidence="3 4">
    <name type="scientific">Novosphingobium mangrovi</name>
    <name type="common">ex Hu et al. 2023</name>
    <dbReference type="NCBI Taxonomy" id="2930094"/>
    <lineage>
        <taxon>Bacteria</taxon>
        <taxon>Pseudomonadati</taxon>
        <taxon>Pseudomonadota</taxon>
        <taxon>Alphaproteobacteria</taxon>
        <taxon>Sphingomonadales</taxon>
        <taxon>Sphingomonadaceae</taxon>
        <taxon>Novosphingobium</taxon>
    </lineage>
</organism>
<protein>
    <recommendedName>
        <fullName evidence="5">Cell division protein FtsL</fullName>
    </recommendedName>
</protein>
<feature type="transmembrane region" description="Helical" evidence="2">
    <location>
        <begin position="12"/>
        <end position="29"/>
    </location>
</feature>
<dbReference type="Proteomes" id="UP001162802">
    <property type="component" value="Unassembled WGS sequence"/>
</dbReference>
<accession>A0ABT0A8D6</accession>
<dbReference type="EMBL" id="JALHAT010000002">
    <property type="protein sequence ID" value="MCJ1959466.1"/>
    <property type="molecule type" value="Genomic_DNA"/>
</dbReference>
<evidence type="ECO:0000256" key="1">
    <source>
        <dbReference type="SAM" id="MobiDB-lite"/>
    </source>
</evidence>
<comment type="caution">
    <text evidence="3">The sequence shown here is derived from an EMBL/GenBank/DDBJ whole genome shotgun (WGS) entry which is preliminary data.</text>
</comment>
<evidence type="ECO:0000313" key="3">
    <source>
        <dbReference type="EMBL" id="MCJ1959466.1"/>
    </source>
</evidence>
<name>A0ABT0A8D6_9SPHN</name>
<feature type="region of interest" description="Disordered" evidence="1">
    <location>
        <begin position="143"/>
        <end position="169"/>
    </location>
</feature>
<evidence type="ECO:0008006" key="5">
    <source>
        <dbReference type="Google" id="ProtNLM"/>
    </source>
</evidence>
<keyword evidence="2" id="KW-1133">Transmembrane helix</keyword>
<feature type="compositionally biased region" description="Basic and acidic residues" evidence="1">
    <location>
        <begin position="151"/>
        <end position="169"/>
    </location>
</feature>